<organism evidence="3 4">
    <name type="scientific">Teichococcus oryzae</name>
    <dbReference type="NCBI Taxonomy" id="1608942"/>
    <lineage>
        <taxon>Bacteria</taxon>
        <taxon>Pseudomonadati</taxon>
        <taxon>Pseudomonadota</taxon>
        <taxon>Alphaproteobacteria</taxon>
        <taxon>Acetobacterales</taxon>
        <taxon>Roseomonadaceae</taxon>
        <taxon>Roseomonas</taxon>
    </lineage>
</organism>
<dbReference type="PANTHER" id="PTHR42928">
    <property type="entry name" value="TRICARBOXYLATE-BINDING PROTEIN"/>
    <property type="match status" value="1"/>
</dbReference>
<feature type="chain" id="PRO_5022690262" evidence="2">
    <location>
        <begin position="24"/>
        <end position="325"/>
    </location>
</feature>
<dbReference type="SUPFAM" id="SSF53850">
    <property type="entry name" value="Periplasmic binding protein-like II"/>
    <property type="match status" value="1"/>
</dbReference>
<evidence type="ECO:0000313" key="3">
    <source>
        <dbReference type="EMBL" id="KAA2213594.1"/>
    </source>
</evidence>
<name>A0A5B2THK8_9PROT</name>
<accession>A0A5B2THK8</accession>
<dbReference type="RefSeq" id="WP_149812098.1">
    <property type="nucleotide sequence ID" value="NZ_VUKA01000003.1"/>
</dbReference>
<sequence>MNRRTALMMLPALAGLRAPAVLAQGRYPDRPIRLIIPFAAGGSNDIVGRVIAEGMGARLGQSFVVENRGGAGGVLGNEAVAQSPKDGYTLLLGGSGSFLISSLVQPKLSYDIIRDFAPVGFIGNAPNVITVNPKVEARGMGELRDLARRAKPPLSYASPGVGTTGHVLGALLALEFGAEMEHIPYRGTGPAITDVLAGRVQILTNAAAPLRPHIASGGLRALAVAAPRRLDFLPEVPTTVEQGFPKVLSSTWYGILGPAGMPEDRVAALHAALNATLADAAAKQRLAEEGVEIEASPSPADYARFIEADRTRWQEVVTRANIRAE</sequence>
<dbReference type="Gene3D" id="3.40.190.150">
    <property type="entry name" value="Bordetella uptake gene, domain 1"/>
    <property type="match status" value="1"/>
</dbReference>
<reference evidence="3 4" key="1">
    <citation type="journal article" date="2015" name="Int. J. Syst. Evol. Microbiol.">
        <title>Roseomonas oryzae sp. nov., isolated from paddy rhizosphere soil.</title>
        <authorList>
            <person name="Ramaprasad E.V."/>
            <person name="Sasikala Ch."/>
            <person name="Ramana Ch.V."/>
        </authorList>
    </citation>
    <scope>NUCLEOTIDE SEQUENCE [LARGE SCALE GENOMIC DNA]</scope>
    <source>
        <strain evidence="3 4">KCTC 42542</strain>
    </source>
</reference>
<dbReference type="EMBL" id="VUKA01000003">
    <property type="protein sequence ID" value="KAA2213594.1"/>
    <property type="molecule type" value="Genomic_DNA"/>
</dbReference>
<protein>
    <submittedName>
        <fullName evidence="3">Tripartite tricarboxylate transporter substrate binding protein</fullName>
    </submittedName>
</protein>
<evidence type="ECO:0000256" key="1">
    <source>
        <dbReference type="ARBA" id="ARBA00006987"/>
    </source>
</evidence>
<feature type="signal peptide" evidence="2">
    <location>
        <begin position="1"/>
        <end position="23"/>
    </location>
</feature>
<evidence type="ECO:0000313" key="4">
    <source>
        <dbReference type="Proteomes" id="UP000322110"/>
    </source>
</evidence>
<comment type="similarity">
    <text evidence="1">Belongs to the UPF0065 (bug) family.</text>
</comment>
<keyword evidence="4" id="KW-1185">Reference proteome</keyword>
<dbReference type="Proteomes" id="UP000322110">
    <property type="component" value="Unassembled WGS sequence"/>
</dbReference>
<dbReference type="Gene3D" id="3.40.190.10">
    <property type="entry name" value="Periplasmic binding protein-like II"/>
    <property type="match status" value="1"/>
</dbReference>
<evidence type="ECO:0000256" key="2">
    <source>
        <dbReference type="SAM" id="SignalP"/>
    </source>
</evidence>
<dbReference type="CDD" id="cd13578">
    <property type="entry name" value="PBP2_Bug27"/>
    <property type="match status" value="1"/>
</dbReference>
<comment type="caution">
    <text evidence="3">The sequence shown here is derived from an EMBL/GenBank/DDBJ whole genome shotgun (WGS) entry which is preliminary data.</text>
</comment>
<proteinExistence type="inferred from homology"/>
<dbReference type="AlphaFoldDB" id="A0A5B2THK8"/>
<dbReference type="PANTHER" id="PTHR42928:SF5">
    <property type="entry name" value="BLR1237 PROTEIN"/>
    <property type="match status" value="1"/>
</dbReference>
<dbReference type="InterPro" id="IPR005064">
    <property type="entry name" value="BUG"/>
</dbReference>
<dbReference type="InterPro" id="IPR042100">
    <property type="entry name" value="Bug_dom1"/>
</dbReference>
<keyword evidence="2" id="KW-0732">Signal</keyword>
<gene>
    <name evidence="3" type="ORF">F0Q34_10220</name>
</gene>
<dbReference type="PIRSF" id="PIRSF017082">
    <property type="entry name" value="YflP"/>
    <property type="match status" value="1"/>
</dbReference>
<dbReference type="Pfam" id="PF03401">
    <property type="entry name" value="TctC"/>
    <property type="match status" value="1"/>
</dbReference>
<dbReference type="OrthoDB" id="7250553at2"/>